<accession>A0AC58TXQ4</accession>
<evidence type="ECO:0000313" key="1">
    <source>
        <dbReference type="Proteomes" id="UP000790787"/>
    </source>
</evidence>
<evidence type="ECO:0000313" key="2">
    <source>
        <dbReference type="RefSeq" id="XP_075102002.1"/>
    </source>
</evidence>
<dbReference type="Proteomes" id="UP000790787">
    <property type="component" value="Chromosome 23"/>
</dbReference>
<keyword evidence="1" id="KW-1185">Reference proteome</keyword>
<name>A0AC58TXQ4_TOBAC</name>
<sequence>MAIGDESSPSSGVHVSPNTGNGDFGTCTTSFPTIDHNHPLFLQSTDTLGSTLISLQLTGSDNYTLWRRAMIIGLLGKSKLGFVDGRFPKSRFEPELHDQWEKVNTVVLSWIMNSIRPGLLSSVLYVSDAHKVWEDLKEIFDKINGSRVLYLHREIHSLTQGTMTIDDYFSRLKDPRMNLTHSCLVLVAPVLNLRNILSILKLIDYCNFWYV</sequence>
<reference evidence="2" key="2">
    <citation type="submission" date="2025-08" db="UniProtKB">
        <authorList>
            <consortium name="RefSeq"/>
        </authorList>
    </citation>
    <scope>IDENTIFICATION</scope>
    <source>
        <tissue evidence="2">Leaf</tissue>
    </source>
</reference>
<gene>
    <name evidence="2" type="primary">LOC142177411</name>
</gene>
<reference evidence="1" key="1">
    <citation type="journal article" date="2014" name="Nat. Commun.">
        <title>The tobacco genome sequence and its comparison with those of tomato and potato.</title>
        <authorList>
            <person name="Sierro N."/>
            <person name="Battey J.N."/>
            <person name="Ouadi S."/>
            <person name="Bakaher N."/>
            <person name="Bovet L."/>
            <person name="Willig A."/>
            <person name="Goepfert S."/>
            <person name="Peitsch M.C."/>
            <person name="Ivanov N.V."/>
        </authorList>
    </citation>
    <scope>NUCLEOTIDE SEQUENCE [LARGE SCALE GENOMIC DNA]</scope>
</reference>
<organism evidence="1 2">
    <name type="scientific">Nicotiana tabacum</name>
    <name type="common">Common tobacco</name>
    <dbReference type="NCBI Taxonomy" id="4097"/>
    <lineage>
        <taxon>Eukaryota</taxon>
        <taxon>Viridiplantae</taxon>
        <taxon>Streptophyta</taxon>
        <taxon>Embryophyta</taxon>
        <taxon>Tracheophyta</taxon>
        <taxon>Spermatophyta</taxon>
        <taxon>Magnoliopsida</taxon>
        <taxon>eudicotyledons</taxon>
        <taxon>Gunneridae</taxon>
        <taxon>Pentapetalae</taxon>
        <taxon>asterids</taxon>
        <taxon>lamiids</taxon>
        <taxon>Solanales</taxon>
        <taxon>Solanaceae</taxon>
        <taxon>Nicotianoideae</taxon>
        <taxon>Nicotianeae</taxon>
        <taxon>Nicotiana</taxon>
    </lineage>
</organism>
<dbReference type="RefSeq" id="XP_075102002.1">
    <property type="nucleotide sequence ID" value="XM_075245901.1"/>
</dbReference>
<protein>
    <submittedName>
        <fullName evidence="2">Uncharacterized protein LOC142177411</fullName>
    </submittedName>
</protein>
<proteinExistence type="predicted"/>